<dbReference type="InterPro" id="IPR006675">
    <property type="entry name" value="HDIG_dom"/>
</dbReference>
<name>A0A2M7H1P7_9BACT</name>
<dbReference type="InterPro" id="IPR017705">
    <property type="entry name" value="Ribonuclease_Y"/>
</dbReference>
<comment type="caution">
    <text evidence="9">The sequence shown here is derived from an EMBL/GenBank/DDBJ whole genome shotgun (WGS) entry which is preliminary data.</text>
</comment>
<evidence type="ECO:0000313" key="10">
    <source>
        <dbReference type="Proteomes" id="UP000230215"/>
    </source>
</evidence>
<gene>
    <name evidence="5 9" type="primary">rny</name>
    <name evidence="9" type="ORF">COW25_00725</name>
</gene>
<dbReference type="InterPro" id="IPR004088">
    <property type="entry name" value="KH_dom_type_1"/>
</dbReference>
<dbReference type="GO" id="GO:0004521">
    <property type="term" value="F:RNA endonuclease activity"/>
    <property type="evidence" value="ECO:0007669"/>
    <property type="project" value="UniProtKB-UniRule"/>
</dbReference>
<dbReference type="SUPFAM" id="SSF109604">
    <property type="entry name" value="HD-domain/PDEase-like"/>
    <property type="match status" value="1"/>
</dbReference>
<dbReference type="InterPro" id="IPR022711">
    <property type="entry name" value="RNase_Y_N"/>
</dbReference>
<feature type="coiled-coil region" evidence="7">
    <location>
        <begin position="95"/>
        <end position="156"/>
    </location>
</feature>
<dbReference type="Proteomes" id="UP000230215">
    <property type="component" value="Unassembled WGS sequence"/>
</dbReference>
<dbReference type="SMART" id="SM00471">
    <property type="entry name" value="HDc"/>
    <property type="match status" value="1"/>
</dbReference>
<dbReference type="HAMAP" id="MF_00335">
    <property type="entry name" value="RNase_Y"/>
    <property type="match status" value="1"/>
</dbReference>
<dbReference type="EC" id="3.1.-.-" evidence="5 6"/>
<dbReference type="Gene3D" id="1.10.3210.10">
    <property type="entry name" value="Hypothetical protein af1432"/>
    <property type="match status" value="1"/>
</dbReference>
<dbReference type="SUPFAM" id="SSF54791">
    <property type="entry name" value="Eukaryotic type KH-domain (KH-domain type I)"/>
    <property type="match status" value="1"/>
</dbReference>
<keyword evidence="7" id="KW-0175">Coiled coil</keyword>
<dbReference type="AlphaFoldDB" id="A0A2M7H1P7"/>
<dbReference type="InterPro" id="IPR036612">
    <property type="entry name" value="KH_dom_type_1_sf"/>
</dbReference>
<feature type="domain" description="HD" evidence="8">
    <location>
        <begin position="312"/>
        <end position="405"/>
    </location>
</feature>
<evidence type="ECO:0000259" key="8">
    <source>
        <dbReference type="PROSITE" id="PS51831"/>
    </source>
</evidence>
<dbReference type="InterPro" id="IPR003607">
    <property type="entry name" value="HD/PDEase_dom"/>
</dbReference>
<evidence type="ECO:0000256" key="5">
    <source>
        <dbReference type="HAMAP-Rule" id="MF_00335"/>
    </source>
</evidence>
<dbReference type="SMART" id="SM00322">
    <property type="entry name" value="KH"/>
    <property type="match status" value="1"/>
</dbReference>
<proteinExistence type="inferred from homology"/>
<dbReference type="Pfam" id="PF01966">
    <property type="entry name" value="HD"/>
    <property type="match status" value="1"/>
</dbReference>
<protein>
    <recommendedName>
        <fullName evidence="5 6">Ribonuclease Y</fullName>
        <shortName evidence="5">RNase Y</shortName>
        <ecNumber evidence="5 6">3.1.-.-</ecNumber>
    </recommendedName>
</protein>
<evidence type="ECO:0000256" key="7">
    <source>
        <dbReference type="SAM" id="Coils"/>
    </source>
</evidence>
<dbReference type="NCBIfam" id="TIGR00277">
    <property type="entry name" value="HDIG"/>
    <property type="match status" value="1"/>
</dbReference>
<keyword evidence="1 5" id="KW-0540">Nuclease</keyword>
<evidence type="ECO:0000256" key="1">
    <source>
        <dbReference type="ARBA" id="ARBA00022722"/>
    </source>
</evidence>
<dbReference type="PROSITE" id="PS51831">
    <property type="entry name" value="HD"/>
    <property type="match status" value="1"/>
</dbReference>
<keyword evidence="2 5" id="KW-0255">Endonuclease</keyword>
<dbReference type="GO" id="GO:0003723">
    <property type="term" value="F:RNA binding"/>
    <property type="evidence" value="ECO:0007669"/>
    <property type="project" value="UniProtKB-UniRule"/>
</dbReference>
<organism evidence="9 10">
    <name type="scientific">Candidatus Nealsonbacteria bacterium CG15_BIG_FIL_POST_REV_8_21_14_020_37_12</name>
    <dbReference type="NCBI Taxonomy" id="1974716"/>
    <lineage>
        <taxon>Bacteria</taxon>
        <taxon>Candidatus Nealsoniibacteriota</taxon>
    </lineage>
</organism>
<keyword evidence="4 5" id="KW-0694">RNA-binding</keyword>
<evidence type="ECO:0000256" key="4">
    <source>
        <dbReference type="ARBA" id="ARBA00022884"/>
    </source>
</evidence>
<evidence type="ECO:0000256" key="3">
    <source>
        <dbReference type="ARBA" id="ARBA00022801"/>
    </source>
</evidence>
<dbReference type="InterPro" id="IPR004087">
    <property type="entry name" value="KH_dom"/>
</dbReference>
<accession>A0A2M7H1P7</accession>
<dbReference type="NCBIfam" id="TIGR03319">
    <property type="entry name" value="RNase_Y"/>
    <property type="match status" value="1"/>
</dbReference>
<dbReference type="GO" id="GO:0006402">
    <property type="term" value="P:mRNA catabolic process"/>
    <property type="evidence" value="ECO:0007669"/>
    <property type="project" value="UniProtKB-UniRule"/>
</dbReference>
<dbReference type="InterPro" id="IPR006674">
    <property type="entry name" value="HD_domain"/>
</dbReference>
<keyword evidence="3 5" id="KW-0378">Hydrolase</keyword>
<reference evidence="10" key="1">
    <citation type="submission" date="2017-09" db="EMBL/GenBank/DDBJ databases">
        <title>Depth-based differentiation of microbial function through sediment-hosted aquifers and enrichment of novel symbionts in the deep terrestrial subsurface.</title>
        <authorList>
            <person name="Probst A.J."/>
            <person name="Ladd B."/>
            <person name="Jarett J.K."/>
            <person name="Geller-Mcgrath D.E."/>
            <person name="Sieber C.M.K."/>
            <person name="Emerson J.B."/>
            <person name="Anantharaman K."/>
            <person name="Thomas B.C."/>
            <person name="Malmstrom R."/>
            <person name="Stieglmeier M."/>
            <person name="Klingl A."/>
            <person name="Woyke T."/>
            <person name="Ryan C.M."/>
            <person name="Banfield J.F."/>
        </authorList>
    </citation>
    <scope>NUCLEOTIDE SEQUENCE [LARGE SCALE GENOMIC DNA]</scope>
</reference>
<dbReference type="PANTHER" id="PTHR12826:SF15">
    <property type="entry name" value="RIBONUCLEASE Y"/>
    <property type="match status" value="1"/>
</dbReference>
<dbReference type="PANTHER" id="PTHR12826">
    <property type="entry name" value="RIBONUCLEASE Y"/>
    <property type="match status" value="1"/>
</dbReference>
<dbReference type="PROSITE" id="PS50084">
    <property type="entry name" value="KH_TYPE_1"/>
    <property type="match status" value="1"/>
</dbReference>
<evidence type="ECO:0000313" key="9">
    <source>
        <dbReference type="EMBL" id="PIW35199.1"/>
    </source>
</evidence>
<dbReference type="CDD" id="cd00077">
    <property type="entry name" value="HDc"/>
    <property type="match status" value="1"/>
</dbReference>
<comment type="function">
    <text evidence="5">Endoribonuclease that initiates mRNA decay.</text>
</comment>
<evidence type="ECO:0000256" key="2">
    <source>
        <dbReference type="ARBA" id="ARBA00022759"/>
    </source>
</evidence>
<comment type="similarity">
    <text evidence="5">Belongs to the RNase Y family.</text>
</comment>
<dbReference type="GO" id="GO:0005886">
    <property type="term" value="C:plasma membrane"/>
    <property type="evidence" value="ECO:0007669"/>
    <property type="project" value="UniProtKB-UniRule"/>
</dbReference>
<dbReference type="Pfam" id="PF12072">
    <property type="entry name" value="RNase_Y_N"/>
    <property type="match status" value="1"/>
</dbReference>
<dbReference type="Gene3D" id="3.30.1370.10">
    <property type="entry name" value="K Homology domain, type 1"/>
    <property type="match status" value="1"/>
</dbReference>
<sequence length="496" mass="56044">MALGSVLGYYARQSIAKRDWRSIEARLQKKISQAKTQSEEILAGAKKEAEQTLELTKKETNQQRAELFKAERLLLKRENILEQKISAFESEKTDFQEKVRKLKGIKETLENLRATAISNLERVSGLSREEAKKELLENLEKEYQKEILERMKKLELEGRERFEKRAKEILAQAIQKWALSQAQEITTTTLTLPSEEIKGRIIGKEGRNIRALEKLTGVEIVVDETPEAVVISSFDPIRRQIAKSALEKLIQDGRIQPARIEEKVEEAKKEINSQIKEAGEAALYDVGLVGFDPKLVQLLGRLRFRTSYGQNVLLHSIEVSHLASALAAEIGANPLVCKKAGLFHDIGKAVDQQVEGSHTDIGIKILEKFGQDQEVISAMKSHHEEYPYESLEAILVQAADQISGARPGARKDTLENYLKRLADLENIASGFSGVEKAWALQAGREIRVFVKSEEIDDLEARKLAKDIANRIQEELKYPGEIKVNVIRETRVTEYAK</sequence>
<dbReference type="Pfam" id="PF00013">
    <property type="entry name" value="KH_1"/>
    <property type="match status" value="1"/>
</dbReference>
<evidence type="ECO:0000256" key="6">
    <source>
        <dbReference type="NCBIfam" id="TIGR03319"/>
    </source>
</evidence>
<dbReference type="GO" id="GO:0016787">
    <property type="term" value="F:hydrolase activity"/>
    <property type="evidence" value="ECO:0007669"/>
    <property type="project" value="UniProtKB-KW"/>
</dbReference>
<dbReference type="CDD" id="cd22431">
    <property type="entry name" value="KH-I_RNaseY"/>
    <property type="match status" value="1"/>
</dbReference>
<dbReference type="EMBL" id="PFGB01000024">
    <property type="protein sequence ID" value="PIW35199.1"/>
    <property type="molecule type" value="Genomic_DNA"/>
</dbReference>